<accession>D7CNT3</accession>
<dbReference type="KEGG" id="slp:Slip_1607"/>
<dbReference type="AlphaFoldDB" id="D7CNT3"/>
<name>D7CNT3_SYNLT</name>
<keyword evidence="2" id="KW-1185">Reference proteome</keyword>
<dbReference type="Proteomes" id="UP000000378">
    <property type="component" value="Chromosome"/>
</dbReference>
<evidence type="ECO:0000313" key="2">
    <source>
        <dbReference type="Proteomes" id="UP000000378"/>
    </source>
</evidence>
<proteinExistence type="predicted"/>
<sequence length="39" mass="4509">MSKSGSVLTSGVVHFYVDNRKIFFTKRRFPFLKGDKTDV</sequence>
<reference evidence="1 2" key="2">
    <citation type="journal article" date="2010" name="Stand. Genomic Sci.">
        <title>Complete genome sequence of Syntrophothermus lipocalidus type strain (TGB-C1).</title>
        <authorList>
            <person name="Djao O.D."/>
            <person name="Zhang X."/>
            <person name="Lucas S."/>
            <person name="Lapidus A."/>
            <person name="Del Rio T.G."/>
            <person name="Nolan M."/>
            <person name="Tice H."/>
            <person name="Cheng J.F."/>
            <person name="Han C."/>
            <person name="Tapia R."/>
            <person name="Goodwin L."/>
            <person name="Pitluck S."/>
            <person name="Liolios K."/>
            <person name="Ivanova N."/>
            <person name="Mavromatis K."/>
            <person name="Mikhailova N."/>
            <person name="Ovchinnikova G."/>
            <person name="Pati A."/>
            <person name="Brambilla E."/>
            <person name="Chen A."/>
            <person name="Palaniappan K."/>
            <person name="Land M."/>
            <person name="Hauser L."/>
            <person name="Chang Y.J."/>
            <person name="Jeffries C.D."/>
            <person name="Rohde M."/>
            <person name="Sikorski J."/>
            <person name="Spring S."/>
            <person name="Goker M."/>
            <person name="Detter J.C."/>
            <person name="Woyke T."/>
            <person name="Bristow J."/>
            <person name="Eisen J.A."/>
            <person name="Markowitz V."/>
            <person name="Hugenholtz P."/>
            <person name="Kyrpides N.C."/>
            <person name="Klenk H.P."/>
        </authorList>
    </citation>
    <scope>NUCLEOTIDE SEQUENCE [LARGE SCALE GENOMIC DNA]</scope>
    <source>
        <strain evidence="2">DSM 12680 / TGB-C1</strain>
    </source>
</reference>
<gene>
    <name evidence="1" type="ordered locus">Slip_1607</name>
</gene>
<organism evidence="1 2">
    <name type="scientific">Syntrophothermus lipocalidus (strain DSM 12680 / TGB-C1)</name>
    <dbReference type="NCBI Taxonomy" id="643648"/>
    <lineage>
        <taxon>Bacteria</taxon>
        <taxon>Bacillati</taxon>
        <taxon>Bacillota</taxon>
        <taxon>Clostridia</taxon>
        <taxon>Eubacteriales</taxon>
        <taxon>Syntrophomonadaceae</taxon>
        <taxon>Syntrophothermus</taxon>
    </lineage>
</organism>
<evidence type="ECO:0000313" key="1">
    <source>
        <dbReference type="EMBL" id="ADI02368.1"/>
    </source>
</evidence>
<dbReference type="EMBL" id="CP002048">
    <property type="protein sequence ID" value="ADI02368.1"/>
    <property type="molecule type" value="Genomic_DNA"/>
</dbReference>
<protein>
    <submittedName>
        <fullName evidence="1">Uncharacterized protein</fullName>
    </submittedName>
</protein>
<reference evidence="2" key="1">
    <citation type="journal article" date="2010" name="Stand. Genomic Sci.">
        <title>Complete genome sequence of Syntrophothermus lipocalidus type strain (TGB-C1T).</title>
        <authorList>
            <consortium name="US DOE Joint Genome Institute (JGI-PGF)"/>
            <person name="Djao O."/>
            <person name="Zhang X."/>
            <person name="Lucas S."/>
            <person name="Lapidus A."/>
            <person name="Glavina Del Rio T."/>
            <person name="Nolan M."/>
            <person name="Tice H."/>
            <person name="Cheng J."/>
            <person name="Han C."/>
            <person name="Tapia R."/>
            <person name="Goodwin L."/>
            <person name="Pitluck S."/>
            <person name="Liolios K."/>
            <person name="Ivanova N."/>
            <person name="Mavromatis K."/>
            <person name="Mikhailova N."/>
            <person name="Ovchinnikova G."/>
            <person name="Pati A."/>
            <person name="Brambilla E."/>
            <person name="Chen A."/>
            <person name="Palaniappan K."/>
            <person name="Land M."/>
            <person name="Hauser L."/>
            <person name="Chang Y."/>
            <person name="Jeffries C."/>
            <person name="Rohde M."/>
            <person name="Sikorski J."/>
            <person name="Spring S."/>
            <person name="Goker M."/>
            <person name="Detter J."/>
            <person name="Woyke T."/>
            <person name="Bristow J."/>
            <person name="Eisen J."/>
            <person name="Markowitz V."/>
            <person name="Hugenholtz P."/>
            <person name="Kyrpides N."/>
            <person name="Klenk H."/>
        </authorList>
    </citation>
    <scope>NUCLEOTIDE SEQUENCE [LARGE SCALE GENOMIC DNA]</scope>
    <source>
        <strain evidence="2">DSM 12680 / TGB-C1</strain>
    </source>
</reference>
<dbReference type="STRING" id="643648.Slip_1607"/>
<dbReference type="HOGENOM" id="CLU_3318239_0_0_9"/>